<accession>A0A0G0LPI5</accession>
<gene>
    <name evidence="1" type="ORF">UT19_C0007G0037</name>
</gene>
<dbReference type="STRING" id="1618573.UT19_C0007G0037"/>
<protein>
    <submittedName>
        <fullName evidence="1">Uncharacterized protein</fullName>
    </submittedName>
</protein>
<organism evidence="1 2">
    <name type="scientific">Candidatus Woesebacteria bacterium GW2011_GWB1_39_10b</name>
    <dbReference type="NCBI Taxonomy" id="1618573"/>
    <lineage>
        <taxon>Bacteria</taxon>
        <taxon>Candidatus Woeseibacteriota</taxon>
    </lineage>
</organism>
<evidence type="ECO:0000313" key="1">
    <source>
        <dbReference type="EMBL" id="KKQ93793.1"/>
    </source>
</evidence>
<dbReference type="AlphaFoldDB" id="A0A0G0LPI5"/>
<dbReference type="EMBL" id="LBVW01000007">
    <property type="protein sequence ID" value="KKQ93793.1"/>
    <property type="molecule type" value="Genomic_DNA"/>
</dbReference>
<name>A0A0G0LPI5_9BACT</name>
<dbReference type="Proteomes" id="UP000034932">
    <property type="component" value="Unassembled WGS sequence"/>
</dbReference>
<proteinExistence type="predicted"/>
<sequence>MSRIFYDHLIILTEVESEVKGVAQTQEDREELWKLIDEIIHHKVLGTILDSLPREYHEEFLEKFHNSPHDERHISYLNEKIGGNIEDVIREEIKLLEKEILEEMK</sequence>
<reference evidence="1 2" key="1">
    <citation type="journal article" date="2015" name="Nature">
        <title>rRNA introns, odd ribosomes, and small enigmatic genomes across a large radiation of phyla.</title>
        <authorList>
            <person name="Brown C.T."/>
            <person name="Hug L.A."/>
            <person name="Thomas B.C."/>
            <person name="Sharon I."/>
            <person name="Castelle C.J."/>
            <person name="Singh A."/>
            <person name="Wilkins M.J."/>
            <person name="Williams K.H."/>
            <person name="Banfield J.F."/>
        </authorList>
    </citation>
    <scope>NUCLEOTIDE SEQUENCE [LARGE SCALE GENOMIC DNA]</scope>
</reference>
<comment type="caution">
    <text evidence="1">The sequence shown here is derived from an EMBL/GenBank/DDBJ whole genome shotgun (WGS) entry which is preliminary data.</text>
</comment>
<evidence type="ECO:0000313" key="2">
    <source>
        <dbReference type="Proteomes" id="UP000034932"/>
    </source>
</evidence>